<gene>
    <name evidence="1" type="ORF">PDE_09786</name>
</gene>
<accession>S8BHW8</accession>
<dbReference type="Proteomes" id="UP000019376">
    <property type="component" value="Unassembled WGS sequence"/>
</dbReference>
<dbReference type="HOGENOM" id="CLU_2134380_0_0_1"/>
<evidence type="ECO:0000313" key="2">
    <source>
        <dbReference type="Proteomes" id="UP000019376"/>
    </source>
</evidence>
<protein>
    <submittedName>
        <fullName evidence="1">Uncharacterized protein</fullName>
    </submittedName>
</protein>
<proteinExistence type="predicted"/>
<name>S8BHW8_PENO1</name>
<dbReference type="AlphaFoldDB" id="S8BHW8"/>
<dbReference type="EMBL" id="KB644415">
    <property type="protein sequence ID" value="EPS34822.1"/>
    <property type="molecule type" value="Genomic_DNA"/>
</dbReference>
<evidence type="ECO:0000313" key="1">
    <source>
        <dbReference type="EMBL" id="EPS34822.1"/>
    </source>
</evidence>
<sequence>MTTLWQELFAAGAYGCKLTILGAQFELQAQQLKLRLNCLKDGRSSPGPELSKMAIARGKRILTLDQGVDLTIRLAAARLMVTQIIAGSWWLLVMYSVSQQEVSRAHHAACALV</sequence>
<organism evidence="1 2">
    <name type="scientific">Penicillium oxalicum (strain 114-2 / CGMCC 5302)</name>
    <name type="common">Penicillium decumbens</name>
    <dbReference type="NCBI Taxonomy" id="933388"/>
    <lineage>
        <taxon>Eukaryota</taxon>
        <taxon>Fungi</taxon>
        <taxon>Dikarya</taxon>
        <taxon>Ascomycota</taxon>
        <taxon>Pezizomycotina</taxon>
        <taxon>Eurotiomycetes</taxon>
        <taxon>Eurotiomycetidae</taxon>
        <taxon>Eurotiales</taxon>
        <taxon>Aspergillaceae</taxon>
        <taxon>Penicillium</taxon>
    </lineage>
</organism>
<keyword evidence="2" id="KW-1185">Reference proteome</keyword>
<reference evidence="1 2" key="1">
    <citation type="journal article" date="2013" name="PLoS ONE">
        <title>Genomic and secretomic analyses reveal unique features of the lignocellulolytic enzyme system of Penicillium decumbens.</title>
        <authorList>
            <person name="Liu G."/>
            <person name="Zhang L."/>
            <person name="Wei X."/>
            <person name="Zou G."/>
            <person name="Qin Y."/>
            <person name="Ma L."/>
            <person name="Li J."/>
            <person name="Zheng H."/>
            <person name="Wang S."/>
            <person name="Wang C."/>
            <person name="Xun L."/>
            <person name="Zhao G.-P."/>
            <person name="Zhou Z."/>
            <person name="Qu Y."/>
        </authorList>
    </citation>
    <scope>NUCLEOTIDE SEQUENCE [LARGE SCALE GENOMIC DNA]</scope>
    <source>
        <strain evidence="2">114-2 / CGMCC 5302</strain>
    </source>
</reference>